<proteinExistence type="predicted"/>
<feature type="active site" description="Proton donor/acceptor" evidence="2">
    <location>
        <position position="82"/>
    </location>
</feature>
<evidence type="ECO:0000256" key="1">
    <source>
        <dbReference type="ARBA" id="ARBA00022801"/>
    </source>
</evidence>
<keyword evidence="5" id="KW-1185">Reference proteome</keyword>
<dbReference type="CDD" id="cd07067">
    <property type="entry name" value="HP_PGM_like"/>
    <property type="match status" value="1"/>
</dbReference>
<dbReference type="SUPFAM" id="SSF53254">
    <property type="entry name" value="Phosphoglycerate mutase-like"/>
    <property type="match status" value="1"/>
</dbReference>
<reference evidence="4 5" key="1">
    <citation type="submission" date="2019-06" db="EMBL/GenBank/DDBJ databases">
        <title>Sequencing the genomes of 1000 actinobacteria strains.</title>
        <authorList>
            <person name="Klenk H.-P."/>
        </authorList>
    </citation>
    <scope>NUCLEOTIDE SEQUENCE [LARGE SCALE GENOMIC DNA]</scope>
    <source>
        <strain evidence="4 5">DSM 21947</strain>
    </source>
</reference>
<evidence type="ECO:0000313" key="4">
    <source>
        <dbReference type="EMBL" id="TQO18653.1"/>
    </source>
</evidence>
<feature type="binding site" evidence="3">
    <location>
        <begin position="82"/>
        <end position="85"/>
    </location>
    <ligand>
        <name>substrate</name>
    </ligand>
</feature>
<keyword evidence="1" id="KW-0378">Hydrolase</keyword>
<dbReference type="InterPro" id="IPR001345">
    <property type="entry name" value="PG/BPGM_mutase_AS"/>
</dbReference>
<accession>A0A8H2PXC4</accession>
<name>A0A8H2PXC4_9MICO</name>
<evidence type="ECO:0000256" key="2">
    <source>
        <dbReference type="PIRSR" id="PIRSR613078-1"/>
    </source>
</evidence>
<protein>
    <submittedName>
        <fullName evidence="4">Putative phosphoglycerate mutase</fullName>
    </submittedName>
</protein>
<dbReference type="InterPro" id="IPR051695">
    <property type="entry name" value="Phosphoglycerate_Mutase"/>
</dbReference>
<dbReference type="InterPro" id="IPR029033">
    <property type="entry name" value="His_PPase_superfam"/>
</dbReference>
<feature type="active site" description="Tele-phosphohistidine intermediate" evidence="2">
    <location>
        <position position="8"/>
    </location>
</feature>
<dbReference type="GO" id="GO:0004331">
    <property type="term" value="F:fructose-2,6-bisphosphate 2-phosphatase activity"/>
    <property type="evidence" value="ECO:0007669"/>
    <property type="project" value="TreeGrafter"/>
</dbReference>
<comment type="caution">
    <text evidence="4">The sequence shown here is derived from an EMBL/GenBank/DDBJ whole genome shotgun (WGS) entry which is preliminary data.</text>
</comment>
<dbReference type="PANTHER" id="PTHR46517:SF1">
    <property type="entry name" value="FRUCTOSE-2,6-BISPHOSPHATASE TIGAR"/>
    <property type="match status" value="1"/>
</dbReference>
<gene>
    <name evidence="4" type="ORF">FB472_0173</name>
</gene>
<dbReference type="OrthoDB" id="4697614at2"/>
<dbReference type="GO" id="GO:0045820">
    <property type="term" value="P:negative regulation of glycolytic process"/>
    <property type="evidence" value="ECO:0007669"/>
    <property type="project" value="TreeGrafter"/>
</dbReference>
<dbReference type="PROSITE" id="PS00175">
    <property type="entry name" value="PG_MUTASE"/>
    <property type="match status" value="1"/>
</dbReference>
<dbReference type="GO" id="GO:0043456">
    <property type="term" value="P:regulation of pentose-phosphate shunt"/>
    <property type="evidence" value="ECO:0007669"/>
    <property type="project" value="TreeGrafter"/>
</dbReference>
<dbReference type="SMART" id="SM00855">
    <property type="entry name" value="PGAM"/>
    <property type="match status" value="1"/>
</dbReference>
<dbReference type="GO" id="GO:0005829">
    <property type="term" value="C:cytosol"/>
    <property type="evidence" value="ECO:0007669"/>
    <property type="project" value="TreeGrafter"/>
</dbReference>
<dbReference type="Gene3D" id="3.40.50.1240">
    <property type="entry name" value="Phosphoglycerate mutase-like"/>
    <property type="match status" value="1"/>
</dbReference>
<dbReference type="Proteomes" id="UP000316560">
    <property type="component" value="Unassembled WGS sequence"/>
</dbReference>
<organism evidence="4 5">
    <name type="scientific">Rhodoglobus vestalii</name>
    <dbReference type="NCBI Taxonomy" id="193384"/>
    <lineage>
        <taxon>Bacteria</taxon>
        <taxon>Bacillati</taxon>
        <taxon>Actinomycetota</taxon>
        <taxon>Actinomycetes</taxon>
        <taxon>Micrococcales</taxon>
        <taxon>Microbacteriaceae</taxon>
        <taxon>Rhodoglobus</taxon>
    </lineage>
</organism>
<dbReference type="Pfam" id="PF00300">
    <property type="entry name" value="His_Phos_1"/>
    <property type="match status" value="1"/>
</dbReference>
<sequence>MFIYLVRHGETDWNRERRVQGSTDIPLNETGREQAANTGRLLARRHWDGIFTSPLSRARQTAEIIAAEVGLSAPIAVPALAERNYGEAEGRTGTELDALYPGNINVPGRESRDSVVARVVPALVELAEAHHGEFIIVVVHGGVIASVLAAVSPERPRAPIVNGSVHSFRHDDGALQLINFDDPIEVESEITGAATFDAQNPIAHREASGL</sequence>
<dbReference type="EMBL" id="VFRA01000001">
    <property type="protein sequence ID" value="TQO18653.1"/>
    <property type="molecule type" value="Genomic_DNA"/>
</dbReference>
<feature type="binding site" evidence="3">
    <location>
        <begin position="7"/>
        <end position="14"/>
    </location>
    <ligand>
        <name>substrate</name>
    </ligand>
</feature>
<dbReference type="InterPro" id="IPR013078">
    <property type="entry name" value="His_Pase_superF_clade-1"/>
</dbReference>
<evidence type="ECO:0000313" key="5">
    <source>
        <dbReference type="Proteomes" id="UP000316560"/>
    </source>
</evidence>
<dbReference type="RefSeq" id="WP_141989241.1">
    <property type="nucleotide sequence ID" value="NZ_VFRA01000001.1"/>
</dbReference>
<dbReference type="AlphaFoldDB" id="A0A8H2PXC4"/>
<feature type="binding site" evidence="3">
    <location>
        <position position="57"/>
    </location>
    <ligand>
        <name>substrate</name>
    </ligand>
</feature>
<dbReference type="PANTHER" id="PTHR46517">
    <property type="entry name" value="FRUCTOSE-2,6-BISPHOSPHATASE TIGAR"/>
    <property type="match status" value="1"/>
</dbReference>
<evidence type="ECO:0000256" key="3">
    <source>
        <dbReference type="PIRSR" id="PIRSR613078-2"/>
    </source>
</evidence>